<dbReference type="Pfam" id="PF12937">
    <property type="entry name" value="F-box-like"/>
    <property type="match status" value="1"/>
</dbReference>
<dbReference type="SUPFAM" id="SSF81383">
    <property type="entry name" value="F-box domain"/>
    <property type="match status" value="1"/>
</dbReference>
<accession>A0A2U7U9Q0</accession>
<sequence length="349" mass="37360">MTCCDIVPPEIWESIASHLDLRSLLSLARVSRTMYAAVNGARVHVPFGLRGPGGHVRLIQLARVGAVLGTDTLYDLVDDAARCVMYAYVAWSMQDKAREADVRLADHLVASGAGHCADHKQGTACVCGLGLGGARMDALGLRDPRDVPTTHLVRWITHNRAQLDAMGGPSIFGGGAGPTNVKKTPVCLAGAGKLESIVEGPDDYIIEGVDKAVVPLHRASAPPPPPFSAVCTSLDNICAIDLDALARVGDVDHHHIAAFECRGGTPDWYSMARGIVVRVFSKPGADVRLAGWLDEQVDQHLPPRAIEARAVAPDLFPRFSDLFEIGHAYVLPPFESGEARLWAGLRARP</sequence>
<feature type="domain" description="F-box" evidence="1">
    <location>
        <begin position="7"/>
        <end position="47"/>
    </location>
</feature>
<dbReference type="Proteomes" id="UP000248852">
    <property type="component" value="Segment"/>
</dbReference>
<dbReference type="CDD" id="cd09917">
    <property type="entry name" value="F-box_SF"/>
    <property type="match status" value="1"/>
</dbReference>
<dbReference type="InterPro" id="IPR001810">
    <property type="entry name" value="F-box_dom"/>
</dbReference>
<evidence type="ECO:0000313" key="2">
    <source>
        <dbReference type="EMBL" id="AVK75122.1"/>
    </source>
</evidence>
<organism evidence="2">
    <name type="scientific">Pandoravirus quercus</name>
    <dbReference type="NCBI Taxonomy" id="2107709"/>
    <lineage>
        <taxon>Viruses</taxon>
        <taxon>Pandoravirus</taxon>
    </lineage>
</organism>
<dbReference type="EMBL" id="MG011689">
    <property type="protein sequence ID" value="AVK75122.1"/>
    <property type="molecule type" value="Genomic_DNA"/>
</dbReference>
<protein>
    <submittedName>
        <fullName evidence="2">F-box incomplete domain containing protein</fullName>
    </submittedName>
</protein>
<dbReference type="KEGG" id="vg:36844263"/>
<dbReference type="RefSeq" id="YP_009483391.1">
    <property type="nucleotide sequence ID" value="NC_037667.1"/>
</dbReference>
<dbReference type="SMART" id="SM00256">
    <property type="entry name" value="FBOX"/>
    <property type="match status" value="1"/>
</dbReference>
<proteinExistence type="predicted"/>
<dbReference type="Gene3D" id="1.20.1280.50">
    <property type="match status" value="1"/>
</dbReference>
<dbReference type="InterPro" id="IPR036047">
    <property type="entry name" value="F-box-like_dom_sf"/>
</dbReference>
<gene>
    <name evidence="2" type="ORF">pqer_cds_700</name>
</gene>
<reference evidence="2" key="1">
    <citation type="journal article" date="2018" name="Nat. Commun.">
        <title>Diversity and evolution of the emerging Pandoraviridae family.</title>
        <authorList>
            <person name="Legendre M."/>
            <person name="Fabre E."/>
            <person name="Poirot O."/>
            <person name="Jeudy S."/>
            <person name="Lartigue A."/>
            <person name="Alempic J.M."/>
            <person name="Beucher L."/>
            <person name="Philippe N."/>
            <person name="Bertaux L."/>
            <person name="Christo-Foroux E."/>
            <person name="Labadie K."/>
            <person name="Coute Y."/>
            <person name="Abergel C."/>
            <person name="Claverie J.M."/>
        </authorList>
    </citation>
    <scope>NUCLEOTIDE SEQUENCE [LARGE SCALE GENOMIC DNA]</scope>
    <source>
        <strain evidence="2">Quercus</strain>
    </source>
</reference>
<dbReference type="GeneID" id="36844263"/>
<name>A0A2U7U9Q0_9VIRU</name>
<evidence type="ECO:0000259" key="1">
    <source>
        <dbReference type="SMART" id="SM00256"/>
    </source>
</evidence>